<reference evidence="6" key="2">
    <citation type="submission" date="2020-09" db="EMBL/GenBank/DDBJ databases">
        <authorList>
            <person name="Sun Q."/>
            <person name="Zhou Y."/>
        </authorList>
    </citation>
    <scope>NUCLEOTIDE SEQUENCE</scope>
    <source>
        <strain evidence="6">CGMCC 1.15367</strain>
    </source>
</reference>
<accession>A0A916ZTB7</accession>
<comment type="caution">
    <text evidence="6">The sequence shown here is derived from an EMBL/GenBank/DDBJ whole genome shotgun (WGS) entry which is preliminary data.</text>
</comment>
<dbReference type="GO" id="GO:0003700">
    <property type="term" value="F:DNA-binding transcription factor activity"/>
    <property type="evidence" value="ECO:0007669"/>
    <property type="project" value="InterPro"/>
</dbReference>
<dbReference type="EMBL" id="BMIQ01000006">
    <property type="protein sequence ID" value="GGE13049.1"/>
    <property type="molecule type" value="Genomic_DNA"/>
</dbReference>
<dbReference type="InterPro" id="IPR036390">
    <property type="entry name" value="WH_DNA-bd_sf"/>
</dbReference>
<keyword evidence="7" id="KW-1185">Reference proteome</keyword>
<dbReference type="InterPro" id="IPR036388">
    <property type="entry name" value="WH-like_DNA-bd_sf"/>
</dbReference>
<dbReference type="PANTHER" id="PTHR30579:SF7">
    <property type="entry name" value="HTH-TYPE TRANSCRIPTIONAL REGULATOR LRHA-RELATED"/>
    <property type="match status" value="1"/>
</dbReference>
<dbReference type="Pfam" id="PF00126">
    <property type="entry name" value="HTH_1"/>
    <property type="match status" value="1"/>
</dbReference>
<dbReference type="AlphaFoldDB" id="A0A916ZTB7"/>
<evidence type="ECO:0000256" key="3">
    <source>
        <dbReference type="ARBA" id="ARBA00023125"/>
    </source>
</evidence>
<protein>
    <submittedName>
        <fullName evidence="6">LysR family transcriptional regulator</fullName>
    </submittedName>
</protein>
<organism evidence="6 7">
    <name type="scientific">Aureimonas endophytica</name>
    <dbReference type="NCBI Taxonomy" id="2027858"/>
    <lineage>
        <taxon>Bacteria</taxon>
        <taxon>Pseudomonadati</taxon>
        <taxon>Pseudomonadota</taxon>
        <taxon>Alphaproteobacteria</taxon>
        <taxon>Hyphomicrobiales</taxon>
        <taxon>Aurantimonadaceae</taxon>
        <taxon>Aureimonas</taxon>
    </lineage>
</organism>
<dbReference type="InterPro" id="IPR005119">
    <property type="entry name" value="LysR_subst-bd"/>
</dbReference>
<gene>
    <name evidence="6" type="ORF">GCM10011390_35200</name>
</gene>
<evidence type="ECO:0000256" key="4">
    <source>
        <dbReference type="ARBA" id="ARBA00023163"/>
    </source>
</evidence>
<name>A0A916ZTB7_9HYPH</name>
<proteinExistence type="inferred from homology"/>
<dbReference type="PANTHER" id="PTHR30579">
    <property type="entry name" value="TRANSCRIPTIONAL REGULATOR"/>
    <property type="match status" value="1"/>
</dbReference>
<dbReference type="InterPro" id="IPR050176">
    <property type="entry name" value="LTTR"/>
</dbReference>
<dbReference type="Proteomes" id="UP000644699">
    <property type="component" value="Unassembled WGS sequence"/>
</dbReference>
<dbReference type="SUPFAM" id="SSF46785">
    <property type="entry name" value="Winged helix' DNA-binding domain"/>
    <property type="match status" value="1"/>
</dbReference>
<keyword evidence="3" id="KW-0238">DNA-binding</keyword>
<sequence length="294" mass="31829">MTPALEIDLLRTFLAIAETGNFSRAAERVARTPSAVSLQVKRLEEAAGQRLFHRSTREIALSEAGETLLFYARRILVLHDEAASRLAAPRIEGRIRFGAPNDSGIYAIPQMLRRFARTHPHVDVDVRLGMSAALHRACDAGELDLAIYTNEADRPSLARPIFEEDLVWIGCRGGVAATRRPLPLAVAETGCGWRARALDALARTGIGYRVAYSSEHCQGQIAAVEADLAVAPLPVSIARAPFTRIGPDAGLPELGRYGVFLQVRQGAHPAAEALAQHVRESFAAAEGLGQRLFA</sequence>
<dbReference type="InterPro" id="IPR000847">
    <property type="entry name" value="LysR_HTH_N"/>
</dbReference>
<feature type="domain" description="HTH lysR-type" evidence="5">
    <location>
        <begin position="5"/>
        <end position="62"/>
    </location>
</feature>
<evidence type="ECO:0000313" key="7">
    <source>
        <dbReference type="Proteomes" id="UP000644699"/>
    </source>
</evidence>
<dbReference type="FunFam" id="1.10.10.10:FF:000001">
    <property type="entry name" value="LysR family transcriptional regulator"/>
    <property type="match status" value="1"/>
</dbReference>
<dbReference type="GO" id="GO:0003677">
    <property type="term" value="F:DNA binding"/>
    <property type="evidence" value="ECO:0007669"/>
    <property type="project" value="UniProtKB-KW"/>
</dbReference>
<dbReference type="Gene3D" id="3.40.190.10">
    <property type="entry name" value="Periplasmic binding protein-like II"/>
    <property type="match status" value="2"/>
</dbReference>
<evidence type="ECO:0000259" key="5">
    <source>
        <dbReference type="PROSITE" id="PS50931"/>
    </source>
</evidence>
<comment type="similarity">
    <text evidence="1">Belongs to the LysR transcriptional regulatory family.</text>
</comment>
<dbReference type="PROSITE" id="PS50931">
    <property type="entry name" value="HTH_LYSR"/>
    <property type="match status" value="1"/>
</dbReference>
<dbReference type="Pfam" id="PF03466">
    <property type="entry name" value="LysR_substrate"/>
    <property type="match status" value="1"/>
</dbReference>
<keyword evidence="4" id="KW-0804">Transcription</keyword>
<dbReference type="Gene3D" id="1.10.10.10">
    <property type="entry name" value="Winged helix-like DNA-binding domain superfamily/Winged helix DNA-binding domain"/>
    <property type="match status" value="1"/>
</dbReference>
<dbReference type="SUPFAM" id="SSF53850">
    <property type="entry name" value="Periplasmic binding protein-like II"/>
    <property type="match status" value="1"/>
</dbReference>
<evidence type="ECO:0000313" key="6">
    <source>
        <dbReference type="EMBL" id="GGE13049.1"/>
    </source>
</evidence>
<dbReference type="RefSeq" id="WP_188910834.1">
    <property type="nucleotide sequence ID" value="NZ_BMIQ01000006.1"/>
</dbReference>
<keyword evidence="2" id="KW-0805">Transcription regulation</keyword>
<evidence type="ECO:0000256" key="2">
    <source>
        <dbReference type="ARBA" id="ARBA00023015"/>
    </source>
</evidence>
<reference evidence="6" key="1">
    <citation type="journal article" date="2014" name="Int. J. Syst. Evol. Microbiol.">
        <title>Complete genome sequence of Corynebacterium casei LMG S-19264T (=DSM 44701T), isolated from a smear-ripened cheese.</title>
        <authorList>
            <consortium name="US DOE Joint Genome Institute (JGI-PGF)"/>
            <person name="Walter F."/>
            <person name="Albersmeier A."/>
            <person name="Kalinowski J."/>
            <person name="Ruckert C."/>
        </authorList>
    </citation>
    <scope>NUCLEOTIDE SEQUENCE</scope>
    <source>
        <strain evidence="6">CGMCC 1.15367</strain>
    </source>
</reference>
<evidence type="ECO:0000256" key="1">
    <source>
        <dbReference type="ARBA" id="ARBA00009437"/>
    </source>
</evidence>